<dbReference type="Proteomes" id="UP000057043">
    <property type="component" value="Unassembled WGS sequence"/>
</dbReference>
<comment type="caution">
    <text evidence="1">The sequence shown here is derived from an EMBL/GenBank/DDBJ whole genome shotgun (WGS) entry which is preliminary data.</text>
</comment>
<proteinExistence type="predicted"/>
<name>A0A101FSA7_9EURY</name>
<sequence length="47" mass="5417">MSHFIAENSVENIAITTIKISNDKYRFLCVEVPPEKIFDCVGIFRVE</sequence>
<evidence type="ECO:0000313" key="2">
    <source>
        <dbReference type="Proteomes" id="UP000057043"/>
    </source>
</evidence>
<organism evidence="1 2">
    <name type="scientific">Methanothrix harundinacea</name>
    <dbReference type="NCBI Taxonomy" id="301375"/>
    <lineage>
        <taxon>Archaea</taxon>
        <taxon>Methanobacteriati</taxon>
        <taxon>Methanobacteriota</taxon>
        <taxon>Stenosarchaea group</taxon>
        <taxon>Methanomicrobia</taxon>
        <taxon>Methanotrichales</taxon>
        <taxon>Methanotrichaceae</taxon>
        <taxon>Methanothrix</taxon>
    </lineage>
</organism>
<reference evidence="1 2" key="1">
    <citation type="journal article" date="2015" name="MBio">
        <title>Genome-Resolved Metagenomic Analysis Reveals Roles for Candidate Phyla and Other Microbial Community Members in Biogeochemical Transformations in Oil Reservoirs.</title>
        <authorList>
            <person name="Hu P."/>
            <person name="Tom L."/>
            <person name="Singh A."/>
            <person name="Thomas B.C."/>
            <person name="Baker B.J."/>
            <person name="Piceno Y.M."/>
            <person name="Andersen G.L."/>
            <person name="Banfield J.F."/>
        </authorList>
    </citation>
    <scope>NUCLEOTIDE SEQUENCE [LARGE SCALE GENOMIC DNA]</scope>
    <source>
        <strain evidence="1">57_489</strain>
    </source>
</reference>
<dbReference type="AlphaFoldDB" id="A0A101FSA7"/>
<dbReference type="PATRIC" id="fig|301375.7.peg.258"/>
<gene>
    <name evidence="1" type="ORF">XD72_2045</name>
</gene>
<accession>A0A101FSA7</accession>
<dbReference type="EMBL" id="LGFT01000064">
    <property type="protein sequence ID" value="KUK43552.1"/>
    <property type="molecule type" value="Genomic_DNA"/>
</dbReference>
<evidence type="ECO:0000313" key="1">
    <source>
        <dbReference type="EMBL" id="KUK43552.1"/>
    </source>
</evidence>
<protein>
    <submittedName>
        <fullName evidence="1">Uncharacterized protein</fullName>
    </submittedName>
</protein>